<evidence type="ECO:0000256" key="4">
    <source>
        <dbReference type="ARBA" id="ARBA00022679"/>
    </source>
</evidence>
<evidence type="ECO:0000256" key="2">
    <source>
        <dbReference type="ARBA" id="ARBA00022552"/>
    </source>
</evidence>
<comment type="caution">
    <text evidence="10">The sequence shown here is derived from an EMBL/GenBank/DDBJ whole genome shotgun (WGS) entry which is preliminary data.</text>
</comment>
<feature type="compositionally biased region" description="Basic and acidic residues" evidence="8">
    <location>
        <begin position="1"/>
        <end position="19"/>
    </location>
</feature>
<dbReference type="InterPro" id="IPR029063">
    <property type="entry name" value="SAM-dependent_MTases_sf"/>
</dbReference>
<keyword evidence="11" id="KW-1185">Reference proteome</keyword>
<keyword evidence="7" id="KW-0694">RNA-binding</keyword>
<dbReference type="PANTHER" id="PTHR47313">
    <property type="entry name" value="RIBOSOMAL RNA LARGE SUBUNIT METHYLTRANSFERASE K/L"/>
    <property type="match status" value="1"/>
</dbReference>
<comment type="function">
    <text evidence="6">Specifically methylates the guanine in position 2445 (m2G2445) and the guanine in position 2069 (m7G2069) of 23S rRNA.</text>
</comment>
<keyword evidence="3 6" id="KW-0489">Methyltransferase</keyword>
<dbReference type="InterPro" id="IPR000241">
    <property type="entry name" value="RlmKL-like_Mtase"/>
</dbReference>
<dbReference type="GO" id="GO:0070043">
    <property type="term" value="F:rRNA (guanine-N7-)-methyltransferase activity"/>
    <property type="evidence" value="ECO:0007669"/>
    <property type="project" value="UniProtKB-UniRule"/>
</dbReference>
<dbReference type="SUPFAM" id="SSF53335">
    <property type="entry name" value="S-adenosyl-L-methionine-dependent methyltransferases"/>
    <property type="match status" value="2"/>
</dbReference>
<proteinExistence type="inferred from homology"/>
<dbReference type="PROSITE" id="PS01261">
    <property type="entry name" value="UPF0020"/>
    <property type="match status" value="1"/>
</dbReference>
<keyword evidence="4 6" id="KW-0808">Transferase</keyword>
<dbReference type="CDD" id="cd11715">
    <property type="entry name" value="THUMP_AdoMetMT"/>
    <property type="match status" value="1"/>
</dbReference>
<keyword evidence="5 6" id="KW-0949">S-adenosyl-L-methionine</keyword>
<dbReference type="GO" id="GO:0052915">
    <property type="term" value="F:23S rRNA (guanine(2445)-N(2))-methyltransferase activity"/>
    <property type="evidence" value="ECO:0007669"/>
    <property type="project" value="UniProtKB-UniRule"/>
</dbReference>
<dbReference type="Pfam" id="PF02926">
    <property type="entry name" value="THUMP"/>
    <property type="match status" value="1"/>
</dbReference>
<dbReference type="EC" id="2.1.1.264" evidence="6"/>
<feature type="domain" description="THUMP" evidence="9">
    <location>
        <begin position="74"/>
        <end position="185"/>
    </location>
</feature>
<dbReference type="Pfam" id="PF01170">
    <property type="entry name" value="UPF0020"/>
    <property type="match status" value="1"/>
</dbReference>
<protein>
    <recommendedName>
        <fullName evidence="6">Ribosomal RNA large subunit methyltransferase K/L</fullName>
    </recommendedName>
    <domain>
        <recommendedName>
            <fullName evidence="6">23S rRNA m2G2445 methyltransferase</fullName>
            <ecNumber evidence="6">2.1.1.173</ecNumber>
        </recommendedName>
        <alternativeName>
            <fullName evidence="6">rRNA (guanine-N(2)-)-methyltransferase RlmL</fullName>
        </alternativeName>
    </domain>
    <domain>
        <recommendedName>
            <fullName evidence="6">23S rRNA m7G2069 methyltransferase</fullName>
            <ecNumber evidence="6">2.1.1.264</ecNumber>
        </recommendedName>
        <alternativeName>
            <fullName evidence="6">rRNA (guanine-N(7)-)-methyltransferase RlmK</fullName>
        </alternativeName>
    </domain>
</protein>
<dbReference type="InterPro" id="IPR053943">
    <property type="entry name" value="RlmKL-like_Mtase_CS"/>
</dbReference>
<dbReference type="Pfam" id="PF22020">
    <property type="entry name" value="RlmL_1st"/>
    <property type="match status" value="1"/>
</dbReference>
<dbReference type="GO" id="GO:0003723">
    <property type="term" value="F:RNA binding"/>
    <property type="evidence" value="ECO:0007669"/>
    <property type="project" value="UniProtKB-UniRule"/>
</dbReference>
<dbReference type="InParanoid" id="A0A7X0MY46"/>
<dbReference type="RefSeq" id="WP_166844477.1">
    <property type="nucleotide sequence ID" value="NZ_JAAONY010000002.1"/>
</dbReference>
<dbReference type="FunCoup" id="A0A7X0MY46">
    <property type="interactions" value="316"/>
</dbReference>
<evidence type="ECO:0000313" key="11">
    <source>
        <dbReference type="Proteomes" id="UP000528457"/>
    </source>
</evidence>
<evidence type="ECO:0000256" key="3">
    <source>
        <dbReference type="ARBA" id="ARBA00022603"/>
    </source>
</evidence>
<sequence length="773" mass="86658">MTEKRSGRAPETPSAEKRSPKPSPSESYAFFATCAKGLEELLQAEIESLGAGPARQTVAGVYFGELAARETLEGAYRVCLWSRLANKVLLPLKSLPANTADAMYRAASSIPWEDYLSTTGSLLVDFIGTDRVIKNSQFGALKIKDAVVDRLRDRFGSRPSVSKQYPDLRINARLHRGKVALSLDMSGDSLHRRGYRQQQGLAPLKENLAAAILLRSGWPEMVAKARDENTVERLALLDPMCGSGTILIEGAMIAADIAPGLARPSFGFESWLNHQSDVWLGIREEALKRRQQGMAQAMPRFMGFDQDAKVLRAAKFNAQRAKLDRYIDFALQSVEQLAGQQLSDIDHGLVLSNPPYGERLGEIDTLGELYRGLGDRLKACCEGWQCGIFTGNPDLGKTMGLRAHKRYKMFNGPLASELLLINVESSQFVNAPPKAIAPKATELQDGVLYRAQDESELSDGAVMVLNRLRKNLKPLRKWAKTSEVNCYRVYDADIPEYAAAIDLYGDHWHVQEYQAPRSIDEAKAKSRFQEIVDAVVSGFQLGEDQIFVKQRRRQSGKKQYESQRDRDEVARRKIIVQEGRAKLAVNLWDYLDSGVFLDHRLVRKKVAELSAGKRLLNLFCYTGTVTVQAAMSGAQSSVSVDMSRTYIDWARENLELNNISESRHELVQEDCFAYLNNCREAFDVIMLDPPSFSNSKRMSKVLDIQQDHVALIKRCMDLLKPGGVLVFSNNLRSFKLDVEALEKFAVEDFTSASIDKDFQRNAKIHQCWLIRAK</sequence>
<evidence type="ECO:0000256" key="8">
    <source>
        <dbReference type="SAM" id="MobiDB-lite"/>
    </source>
</evidence>
<dbReference type="SMART" id="SM00981">
    <property type="entry name" value="THUMP"/>
    <property type="match status" value="1"/>
</dbReference>
<dbReference type="Gene3D" id="3.30.2130.30">
    <property type="match status" value="1"/>
</dbReference>
<dbReference type="PIRSF" id="PIRSF037618">
    <property type="entry name" value="RNA_Mtase_bacteria_prd"/>
    <property type="match status" value="1"/>
</dbReference>
<evidence type="ECO:0000256" key="7">
    <source>
        <dbReference type="PROSITE-ProRule" id="PRU00529"/>
    </source>
</evidence>
<dbReference type="InterPro" id="IPR054170">
    <property type="entry name" value="RlmL_1st"/>
</dbReference>
<dbReference type="AlphaFoldDB" id="A0A7X0MY46"/>
<evidence type="ECO:0000256" key="1">
    <source>
        <dbReference type="ARBA" id="ARBA00022490"/>
    </source>
</evidence>
<dbReference type="Gene3D" id="3.30.750.80">
    <property type="entry name" value="RNA methyltransferase domain (HRMD) like"/>
    <property type="match status" value="1"/>
</dbReference>
<comment type="subcellular location">
    <subcellularLocation>
        <location evidence="6">Cytoplasm</location>
    </subcellularLocation>
</comment>
<dbReference type="Proteomes" id="UP000528457">
    <property type="component" value="Unassembled WGS sequence"/>
</dbReference>
<dbReference type="EC" id="2.1.1.173" evidence="6"/>
<feature type="region of interest" description="Disordered" evidence="8">
    <location>
        <begin position="1"/>
        <end position="25"/>
    </location>
</feature>
<dbReference type="HAMAP" id="MF_01858">
    <property type="entry name" value="23SrRNA_methyltr_KL"/>
    <property type="match status" value="1"/>
</dbReference>
<evidence type="ECO:0000313" key="10">
    <source>
        <dbReference type="EMBL" id="MBB6521627.1"/>
    </source>
</evidence>
<comment type="catalytic activity">
    <reaction evidence="6">
        <text>guanosine(2445) in 23S rRNA + S-adenosyl-L-methionine = N(2)-methylguanosine(2445) in 23S rRNA + S-adenosyl-L-homocysteine + H(+)</text>
        <dbReference type="Rhea" id="RHEA:42740"/>
        <dbReference type="Rhea" id="RHEA-COMP:10215"/>
        <dbReference type="Rhea" id="RHEA-COMP:10216"/>
        <dbReference type="ChEBI" id="CHEBI:15378"/>
        <dbReference type="ChEBI" id="CHEBI:57856"/>
        <dbReference type="ChEBI" id="CHEBI:59789"/>
        <dbReference type="ChEBI" id="CHEBI:74269"/>
        <dbReference type="ChEBI" id="CHEBI:74481"/>
        <dbReference type="EC" id="2.1.1.173"/>
    </reaction>
</comment>
<dbReference type="NCBIfam" id="NF008748">
    <property type="entry name" value="PRK11783.1"/>
    <property type="match status" value="1"/>
</dbReference>
<keyword evidence="1 6" id="KW-0963">Cytoplasm</keyword>
<comment type="similarity">
    <text evidence="6">Belongs to the methyltransferase superfamily. RlmKL family.</text>
</comment>
<dbReference type="CDD" id="cd02440">
    <property type="entry name" value="AdoMet_MTases"/>
    <property type="match status" value="1"/>
</dbReference>
<dbReference type="PROSITE" id="PS00092">
    <property type="entry name" value="N6_MTASE"/>
    <property type="match status" value="1"/>
</dbReference>
<gene>
    <name evidence="6" type="primary">rlmL</name>
    <name evidence="10" type="ORF">HNR48_001912</name>
</gene>
<dbReference type="InterPro" id="IPR019614">
    <property type="entry name" value="SAM-dep_methyl-trfase"/>
</dbReference>
<dbReference type="PANTHER" id="PTHR47313:SF1">
    <property type="entry name" value="RIBOSOMAL RNA LARGE SUBUNIT METHYLTRANSFERASE K_L"/>
    <property type="match status" value="1"/>
</dbReference>
<evidence type="ECO:0000256" key="6">
    <source>
        <dbReference type="HAMAP-Rule" id="MF_01858"/>
    </source>
</evidence>
<comment type="catalytic activity">
    <reaction evidence="6">
        <text>guanosine(2069) in 23S rRNA + S-adenosyl-L-methionine = N(2)-methylguanosine(2069) in 23S rRNA + S-adenosyl-L-homocysteine + H(+)</text>
        <dbReference type="Rhea" id="RHEA:43772"/>
        <dbReference type="Rhea" id="RHEA-COMP:10688"/>
        <dbReference type="Rhea" id="RHEA-COMP:10689"/>
        <dbReference type="ChEBI" id="CHEBI:15378"/>
        <dbReference type="ChEBI" id="CHEBI:57856"/>
        <dbReference type="ChEBI" id="CHEBI:59789"/>
        <dbReference type="ChEBI" id="CHEBI:74269"/>
        <dbReference type="ChEBI" id="CHEBI:74481"/>
        <dbReference type="EC" id="2.1.1.264"/>
    </reaction>
</comment>
<accession>A0A7X0MY46</accession>
<organism evidence="10 11">
    <name type="scientific">Pseudoteredinibacter isoporae</name>
    <dbReference type="NCBI Taxonomy" id="570281"/>
    <lineage>
        <taxon>Bacteria</taxon>
        <taxon>Pseudomonadati</taxon>
        <taxon>Pseudomonadota</taxon>
        <taxon>Gammaproteobacteria</taxon>
        <taxon>Cellvibrionales</taxon>
        <taxon>Cellvibrionaceae</taxon>
        <taxon>Pseudoteredinibacter</taxon>
    </lineage>
</organism>
<reference evidence="10 11" key="1">
    <citation type="submission" date="2020-08" db="EMBL/GenBank/DDBJ databases">
        <title>Genomic Encyclopedia of Type Strains, Phase IV (KMG-IV): sequencing the most valuable type-strain genomes for metagenomic binning, comparative biology and taxonomic classification.</title>
        <authorList>
            <person name="Goeker M."/>
        </authorList>
    </citation>
    <scope>NUCLEOTIDE SEQUENCE [LARGE SCALE GENOMIC DNA]</scope>
    <source>
        <strain evidence="10 11">DSM 22368</strain>
    </source>
</reference>
<keyword evidence="2 6" id="KW-0698">rRNA processing</keyword>
<dbReference type="InterPro" id="IPR002052">
    <property type="entry name" value="DNA_methylase_N6_adenine_CS"/>
</dbReference>
<dbReference type="EMBL" id="JACHHT010000002">
    <property type="protein sequence ID" value="MBB6521627.1"/>
    <property type="molecule type" value="Genomic_DNA"/>
</dbReference>
<dbReference type="InterPro" id="IPR004114">
    <property type="entry name" value="THUMP_dom"/>
</dbReference>
<dbReference type="GO" id="GO:0005737">
    <property type="term" value="C:cytoplasm"/>
    <property type="evidence" value="ECO:0007669"/>
    <property type="project" value="UniProtKB-SubCell"/>
</dbReference>
<evidence type="ECO:0000259" key="9">
    <source>
        <dbReference type="PROSITE" id="PS51165"/>
    </source>
</evidence>
<name>A0A7X0MY46_9GAMM</name>
<dbReference type="PROSITE" id="PS51165">
    <property type="entry name" value="THUMP"/>
    <property type="match status" value="1"/>
</dbReference>
<dbReference type="InterPro" id="IPR017244">
    <property type="entry name" value="23SrRNA_methyltr_KL"/>
</dbReference>
<dbReference type="Pfam" id="PF10672">
    <property type="entry name" value="Methyltrans_SAM"/>
    <property type="match status" value="1"/>
</dbReference>
<dbReference type="Gene3D" id="3.40.50.150">
    <property type="entry name" value="Vaccinia Virus protein VP39"/>
    <property type="match status" value="2"/>
</dbReference>
<evidence type="ECO:0000256" key="5">
    <source>
        <dbReference type="ARBA" id="ARBA00022691"/>
    </source>
</evidence>